<name>A0A8T2VC59_CERRI</name>
<keyword evidence="2" id="KW-1185">Reference proteome</keyword>
<evidence type="ECO:0000313" key="1">
    <source>
        <dbReference type="EMBL" id="KAH7444780.1"/>
    </source>
</evidence>
<reference evidence="1" key="1">
    <citation type="submission" date="2021-08" db="EMBL/GenBank/DDBJ databases">
        <title>WGS assembly of Ceratopteris richardii.</title>
        <authorList>
            <person name="Marchant D.B."/>
            <person name="Chen G."/>
            <person name="Jenkins J."/>
            <person name="Shu S."/>
            <person name="Leebens-Mack J."/>
            <person name="Grimwood J."/>
            <person name="Schmutz J."/>
            <person name="Soltis P."/>
            <person name="Soltis D."/>
            <person name="Chen Z.-H."/>
        </authorList>
    </citation>
    <scope>NUCLEOTIDE SEQUENCE</scope>
    <source>
        <strain evidence="1">Whitten #5841</strain>
        <tissue evidence="1">Leaf</tissue>
    </source>
</reference>
<gene>
    <name evidence="1" type="ORF">KP509_02G091300</name>
</gene>
<organism evidence="1 2">
    <name type="scientific">Ceratopteris richardii</name>
    <name type="common">Triangle waterfern</name>
    <dbReference type="NCBI Taxonomy" id="49495"/>
    <lineage>
        <taxon>Eukaryota</taxon>
        <taxon>Viridiplantae</taxon>
        <taxon>Streptophyta</taxon>
        <taxon>Embryophyta</taxon>
        <taxon>Tracheophyta</taxon>
        <taxon>Polypodiopsida</taxon>
        <taxon>Polypodiidae</taxon>
        <taxon>Polypodiales</taxon>
        <taxon>Pteridineae</taxon>
        <taxon>Pteridaceae</taxon>
        <taxon>Parkerioideae</taxon>
        <taxon>Ceratopteris</taxon>
    </lineage>
</organism>
<dbReference type="Proteomes" id="UP000825935">
    <property type="component" value="Chromosome 2"/>
</dbReference>
<accession>A0A8T2VC59</accession>
<comment type="caution">
    <text evidence="1">The sequence shown here is derived from an EMBL/GenBank/DDBJ whole genome shotgun (WGS) entry which is preliminary data.</text>
</comment>
<evidence type="ECO:0000313" key="2">
    <source>
        <dbReference type="Proteomes" id="UP000825935"/>
    </source>
</evidence>
<dbReference type="AlphaFoldDB" id="A0A8T2VC59"/>
<sequence>MQYSLESLIRHIMGHKKKTMDRAMYSPSPIRGSPIDLDDVSRAKRLLSKGLGSDLHKHDLRKHERINGSSRSLGYLCFTKQAHSFTFCFLAGYAGSMMPKCDYSALYT</sequence>
<proteinExistence type="predicted"/>
<protein>
    <submittedName>
        <fullName evidence="1">Uncharacterized protein</fullName>
    </submittedName>
</protein>
<dbReference type="EMBL" id="CM035407">
    <property type="protein sequence ID" value="KAH7444780.1"/>
    <property type="molecule type" value="Genomic_DNA"/>
</dbReference>